<comment type="caution">
    <text evidence="1">The sequence shown here is derived from an EMBL/GenBank/DDBJ whole genome shotgun (WGS) entry which is preliminary data.</text>
</comment>
<evidence type="ECO:0000313" key="1">
    <source>
        <dbReference type="EMBL" id="RED45236.1"/>
    </source>
</evidence>
<name>A0A3D9H8E3_9FLAO</name>
<dbReference type="Pfam" id="PF26421">
    <property type="entry name" value="Avidin_like"/>
    <property type="match status" value="1"/>
</dbReference>
<sequence length="111" mass="12627">MNYNNKRFRPIKNSENGETSEATLFVYKQTGNMISSEYKGGQIVKGHLIGLVDKTGTIDMRYHQINRKGELMTGTCQSKPEMMPNGKIRLHETWQWTSGDRSSGTSILEEL</sequence>
<keyword evidence="2" id="KW-1185">Reference proteome</keyword>
<accession>A0A3D9H8E3</accession>
<dbReference type="AlphaFoldDB" id="A0A3D9H8E3"/>
<dbReference type="EMBL" id="QRDV01000002">
    <property type="protein sequence ID" value="RED45236.1"/>
    <property type="molecule type" value="Genomic_DNA"/>
</dbReference>
<dbReference type="Proteomes" id="UP000256980">
    <property type="component" value="Unassembled WGS sequence"/>
</dbReference>
<organism evidence="1 2">
    <name type="scientific">Winogradskyella eximia</name>
    <dbReference type="NCBI Taxonomy" id="262006"/>
    <lineage>
        <taxon>Bacteria</taxon>
        <taxon>Pseudomonadati</taxon>
        <taxon>Bacteroidota</taxon>
        <taxon>Flavobacteriia</taxon>
        <taxon>Flavobacteriales</taxon>
        <taxon>Flavobacteriaceae</taxon>
        <taxon>Winogradskyella</taxon>
    </lineage>
</organism>
<dbReference type="InterPro" id="IPR058595">
    <property type="entry name" value="Avidin-like"/>
</dbReference>
<evidence type="ECO:0000313" key="2">
    <source>
        <dbReference type="Proteomes" id="UP000256980"/>
    </source>
</evidence>
<reference evidence="1 2" key="1">
    <citation type="submission" date="2018-07" db="EMBL/GenBank/DDBJ databases">
        <title>Genomic Encyclopedia of Type Strains, Phase III (KMG-III): the genomes of soil and plant-associated and newly described type strains.</title>
        <authorList>
            <person name="Whitman W."/>
        </authorList>
    </citation>
    <scope>NUCLEOTIDE SEQUENCE [LARGE SCALE GENOMIC DNA]</scope>
    <source>
        <strain evidence="1 2">CECT 7946</strain>
    </source>
</reference>
<protein>
    <recommendedName>
        <fullName evidence="3">N-acetylglutamate synthase</fullName>
    </recommendedName>
</protein>
<dbReference type="RefSeq" id="WP_317124890.1">
    <property type="nucleotide sequence ID" value="NZ_QRDV01000002.1"/>
</dbReference>
<proteinExistence type="predicted"/>
<evidence type="ECO:0008006" key="3">
    <source>
        <dbReference type="Google" id="ProtNLM"/>
    </source>
</evidence>
<gene>
    <name evidence="1" type="ORF">DFQ10_102104</name>
</gene>